<keyword evidence="3" id="KW-1185">Reference proteome</keyword>
<reference evidence="3" key="1">
    <citation type="submission" date="2016-10" db="EMBL/GenBank/DDBJ databases">
        <authorList>
            <person name="Varghese N."/>
        </authorList>
    </citation>
    <scope>NUCLEOTIDE SEQUENCE [LARGE SCALE GENOMIC DNA]</scope>
    <source>
        <strain evidence="3">DSM 20406</strain>
    </source>
</reference>
<feature type="transmembrane region" description="Helical" evidence="1">
    <location>
        <begin position="7"/>
        <end position="27"/>
    </location>
</feature>
<proteinExistence type="predicted"/>
<accession>A0A1H6QVJ3</accession>
<dbReference type="EMBL" id="FNYK01000005">
    <property type="protein sequence ID" value="SEI47639.1"/>
    <property type="molecule type" value="Genomic_DNA"/>
</dbReference>
<protein>
    <submittedName>
        <fullName evidence="2">Uncharacterized protein</fullName>
    </submittedName>
</protein>
<keyword evidence="1" id="KW-1133">Transmembrane helix</keyword>
<dbReference type="AlphaFoldDB" id="A0A1H6QVJ3"/>
<evidence type="ECO:0000313" key="2">
    <source>
        <dbReference type="EMBL" id="SEI47639.1"/>
    </source>
</evidence>
<organism evidence="2 3">
    <name type="scientific">Sharpea azabuensis</name>
    <dbReference type="NCBI Taxonomy" id="322505"/>
    <lineage>
        <taxon>Bacteria</taxon>
        <taxon>Bacillati</taxon>
        <taxon>Bacillota</taxon>
        <taxon>Erysipelotrichia</taxon>
        <taxon>Erysipelotrichales</taxon>
        <taxon>Coprobacillaceae</taxon>
        <taxon>Sharpea</taxon>
    </lineage>
</organism>
<name>A0A1H6QVJ3_9FIRM</name>
<feature type="transmembrane region" description="Helical" evidence="1">
    <location>
        <begin position="33"/>
        <end position="52"/>
    </location>
</feature>
<keyword evidence="1" id="KW-0472">Membrane</keyword>
<keyword evidence="1" id="KW-0812">Transmembrane</keyword>
<evidence type="ECO:0000313" key="3">
    <source>
        <dbReference type="Proteomes" id="UP000183028"/>
    </source>
</evidence>
<gene>
    <name evidence="2" type="ORF">SAMN04487834_100561</name>
</gene>
<dbReference type="Proteomes" id="UP000183028">
    <property type="component" value="Unassembled WGS sequence"/>
</dbReference>
<dbReference type="RefSeq" id="WP_177164939.1">
    <property type="nucleotide sequence ID" value="NZ_FNYK01000005.1"/>
</dbReference>
<evidence type="ECO:0000256" key="1">
    <source>
        <dbReference type="SAM" id="Phobius"/>
    </source>
</evidence>
<dbReference type="STRING" id="322505.SAMN04487836_10524"/>
<sequence>MAIRIFWLFNTAIWNVVTMTRILTQMFNYDFVNIFFAILGPFALIYQIKAFYQKMKE</sequence>